<evidence type="ECO:0000313" key="2">
    <source>
        <dbReference type="Proteomes" id="UP000298327"/>
    </source>
</evidence>
<evidence type="ECO:0000313" key="1">
    <source>
        <dbReference type="EMBL" id="TFY56495.1"/>
    </source>
</evidence>
<dbReference type="Proteomes" id="UP000298327">
    <property type="component" value="Unassembled WGS sequence"/>
</dbReference>
<gene>
    <name evidence="1" type="ORF">EVG20_g8902</name>
</gene>
<feature type="non-terminal residue" evidence="1">
    <location>
        <position position="45"/>
    </location>
</feature>
<keyword evidence="2" id="KW-1185">Reference proteome</keyword>
<dbReference type="EMBL" id="SEOQ01000823">
    <property type="protein sequence ID" value="TFY56495.1"/>
    <property type="molecule type" value="Genomic_DNA"/>
</dbReference>
<comment type="caution">
    <text evidence="1">The sequence shown here is derived from an EMBL/GenBank/DDBJ whole genome shotgun (WGS) entry which is preliminary data.</text>
</comment>
<proteinExistence type="predicted"/>
<protein>
    <submittedName>
        <fullName evidence="1">Uncharacterized protein</fullName>
    </submittedName>
</protein>
<name>A0A4Y9Y2A3_9AGAM</name>
<reference evidence="1 2" key="1">
    <citation type="submission" date="2019-02" db="EMBL/GenBank/DDBJ databases">
        <title>Genome sequencing of the rare red list fungi Dentipellis fragilis.</title>
        <authorList>
            <person name="Buettner E."/>
            <person name="Kellner H."/>
        </authorList>
    </citation>
    <scope>NUCLEOTIDE SEQUENCE [LARGE SCALE GENOMIC DNA]</scope>
    <source>
        <strain evidence="1 2">DSM 105465</strain>
    </source>
</reference>
<sequence length="45" mass="5361">MPHSLWLRRRRWWEEGRRRRRAERPTGTLSATATFPVLDAAVDAQ</sequence>
<accession>A0A4Y9Y2A3</accession>
<organism evidence="1 2">
    <name type="scientific">Dentipellis fragilis</name>
    <dbReference type="NCBI Taxonomy" id="205917"/>
    <lineage>
        <taxon>Eukaryota</taxon>
        <taxon>Fungi</taxon>
        <taxon>Dikarya</taxon>
        <taxon>Basidiomycota</taxon>
        <taxon>Agaricomycotina</taxon>
        <taxon>Agaricomycetes</taxon>
        <taxon>Russulales</taxon>
        <taxon>Hericiaceae</taxon>
        <taxon>Dentipellis</taxon>
    </lineage>
</organism>
<dbReference type="AlphaFoldDB" id="A0A4Y9Y2A3"/>